<protein>
    <submittedName>
        <fullName evidence="2">Uncharacterized protein</fullName>
    </submittedName>
</protein>
<dbReference type="Proteomes" id="UP000006230">
    <property type="component" value="Unassembled WGS sequence"/>
</dbReference>
<evidence type="ECO:0000313" key="2">
    <source>
        <dbReference type="EMBL" id="EAU48708.1"/>
    </source>
</evidence>
<organism evidence="2 3">
    <name type="scientific">Salipiger bermudensis (strain DSM 26914 / JCM 13377 / KCTC 12554 / HTCC2601)</name>
    <name type="common">Pelagibaca bermudensis</name>
    <dbReference type="NCBI Taxonomy" id="314265"/>
    <lineage>
        <taxon>Bacteria</taxon>
        <taxon>Pseudomonadati</taxon>
        <taxon>Pseudomonadota</taxon>
        <taxon>Alphaproteobacteria</taxon>
        <taxon>Rhodobacterales</taxon>
        <taxon>Roseobacteraceae</taxon>
        <taxon>Salipiger</taxon>
    </lineage>
</organism>
<gene>
    <name evidence="2" type="ORF">R2601_04008</name>
</gene>
<sequence>MASAPRRSPRCARQAPSRPADPLH</sequence>
<proteinExistence type="predicted"/>
<evidence type="ECO:0000313" key="3">
    <source>
        <dbReference type="Proteomes" id="UP000006230"/>
    </source>
</evidence>
<evidence type="ECO:0000256" key="1">
    <source>
        <dbReference type="SAM" id="MobiDB-lite"/>
    </source>
</evidence>
<dbReference type="AlphaFoldDB" id="Q0FW44"/>
<comment type="caution">
    <text evidence="2">The sequence shown here is derived from an EMBL/GenBank/DDBJ whole genome shotgun (WGS) entry which is preliminary data.</text>
</comment>
<reference evidence="2 3" key="1">
    <citation type="journal article" date="2010" name="J. Bacteriol.">
        <title>Genome sequences of Pelagibaca bermudensis HTCC2601T and Maritimibacter alkaliphilus HTCC2654T, the type strains of two marine Roseobacter genera.</title>
        <authorList>
            <person name="Thrash J.C."/>
            <person name="Cho J.C."/>
            <person name="Ferriera S."/>
            <person name="Johnson J."/>
            <person name="Vergin K.L."/>
            <person name="Giovannoni S.J."/>
        </authorList>
    </citation>
    <scope>NUCLEOTIDE SEQUENCE [LARGE SCALE GENOMIC DNA]</scope>
    <source>
        <strain evidence="3">DSM 26914 / JCM 13377 / KCTC 12554 / HTCC2601</strain>
    </source>
</reference>
<dbReference type="HOGENOM" id="CLU_3421111_0_0_5"/>
<dbReference type="EMBL" id="AATQ01000001">
    <property type="protein sequence ID" value="EAU48708.1"/>
    <property type="molecule type" value="Genomic_DNA"/>
</dbReference>
<feature type="region of interest" description="Disordered" evidence="1">
    <location>
        <begin position="1"/>
        <end position="24"/>
    </location>
</feature>
<accession>Q0FW44</accession>
<name>Q0FW44_SALBH</name>
<keyword evidence="3" id="KW-1185">Reference proteome</keyword>